<protein>
    <submittedName>
        <fullName evidence="1">Uncharacterized protein</fullName>
    </submittedName>
</protein>
<reference evidence="1 2" key="1">
    <citation type="submission" date="2022-03" db="EMBL/GenBank/DDBJ databases">
        <authorList>
            <person name="Macdonald S."/>
            <person name="Ahmed S."/>
            <person name="Newling K."/>
        </authorList>
    </citation>
    <scope>NUCLEOTIDE SEQUENCE [LARGE SCALE GENOMIC DNA]</scope>
</reference>
<evidence type="ECO:0000313" key="1">
    <source>
        <dbReference type="EMBL" id="CAH8389136.1"/>
    </source>
</evidence>
<name>A0ABC8M0E5_ERUVS</name>
<evidence type="ECO:0000313" key="2">
    <source>
        <dbReference type="Proteomes" id="UP001642260"/>
    </source>
</evidence>
<dbReference type="AlphaFoldDB" id="A0ABC8M0E5"/>
<dbReference type="EMBL" id="CAKOAT010819599">
    <property type="protein sequence ID" value="CAH8389136.1"/>
    <property type="molecule type" value="Genomic_DNA"/>
</dbReference>
<proteinExistence type="predicted"/>
<keyword evidence="2" id="KW-1185">Reference proteome</keyword>
<sequence length="99" mass="11234">MGIYFFKNPFKTHENKPILTSLVNSTKRLLELILSPRSFKTLTCSSHCNLYIWDRAGQERFQILRLAHGSAQAAFPFMFLGNKVDIDGGNSQVISEKKA</sequence>
<gene>
    <name evidence="1" type="ORF">ERUC_LOCUS41619</name>
</gene>
<organism evidence="1 2">
    <name type="scientific">Eruca vesicaria subsp. sativa</name>
    <name type="common">Garden rocket</name>
    <name type="synonym">Eruca sativa</name>
    <dbReference type="NCBI Taxonomy" id="29727"/>
    <lineage>
        <taxon>Eukaryota</taxon>
        <taxon>Viridiplantae</taxon>
        <taxon>Streptophyta</taxon>
        <taxon>Embryophyta</taxon>
        <taxon>Tracheophyta</taxon>
        <taxon>Spermatophyta</taxon>
        <taxon>Magnoliopsida</taxon>
        <taxon>eudicotyledons</taxon>
        <taxon>Gunneridae</taxon>
        <taxon>Pentapetalae</taxon>
        <taxon>rosids</taxon>
        <taxon>malvids</taxon>
        <taxon>Brassicales</taxon>
        <taxon>Brassicaceae</taxon>
        <taxon>Brassiceae</taxon>
        <taxon>Eruca</taxon>
    </lineage>
</organism>
<comment type="caution">
    <text evidence="1">The sequence shown here is derived from an EMBL/GenBank/DDBJ whole genome shotgun (WGS) entry which is preliminary data.</text>
</comment>
<dbReference type="Proteomes" id="UP001642260">
    <property type="component" value="Unassembled WGS sequence"/>
</dbReference>
<accession>A0ABC8M0E5</accession>